<dbReference type="PANTHER" id="PTHR11571:SF150">
    <property type="entry name" value="GLUTATHIONE S-TRANSFERASE"/>
    <property type="match status" value="1"/>
</dbReference>
<dbReference type="Gene3D" id="1.20.1050.130">
    <property type="match status" value="1"/>
</dbReference>
<dbReference type="PANTHER" id="PTHR11571">
    <property type="entry name" value="GLUTATHIONE S-TRANSFERASE"/>
    <property type="match status" value="1"/>
</dbReference>
<dbReference type="AlphaFoldDB" id="A0A0N4VR38"/>
<dbReference type="WBParaSite" id="EVEC_0001349801-mRNA-1">
    <property type="protein sequence ID" value="EVEC_0001349801-mRNA-1"/>
    <property type="gene ID" value="EVEC_0001349801"/>
</dbReference>
<reference evidence="2 3" key="2">
    <citation type="submission" date="2018-10" db="EMBL/GenBank/DDBJ databases">
        <authorList>
            <consortium name="Pathogen Informatics"/>
        </authorList>
    </citation>
    <scope>NUCLEOTIDE SEQUENCE [LARGE SCALE GENOMIC DNA]</scope>
</reference>
<dbReference type="GO" id="GO:0006749">
    <property type="term" value="P:glutathione metabolic process"/>
    <property type="evidence" value="ECO:0007669"/>
    <property type="project" value="TreeGrafter"/>
</dbReference>
<evidence type="ECO:0000259" key="1">
    <source>
        <dbReference type="PROSITE" id="PS50404"/>
    </source>
</evidence>
<accession>A0A0N4VR38</accession>
<name>A0A0N4VR38_ENTVE</name>
<dbReference type="CDD" id="cd03039">
    <property type="entry name" value="GST_N_Sigma_like"/>
    <property type="match status" value="1"/>
</dbReference>
<evidence type="ECO:0000313" key="4">
    <source>
        <dbReference type="WBParaSite" id="EVEC_0001349801-mRNA-1"/>
    </source>
</evidence>
<evidence type="ECO:0000313" key="3">
    <source>
        <dbReference type="Proteomes" id="UP000274131"/>
    </source>
</evidence>
<proteinExistence type="predicted"/>
<dbReference type="Proteomes" id="UP000274131">
    <property type="component" value="Unassembled WGS sequence"/>
</dbReference>
<gene>
    <name evidence="2" type="ORF">EVEC_LOCUS12634</name>
</gene>
<dbReference type="STRING" id="51028.A0A0N4VR38"/>
<protein>
    <submittedName>
        <fullName evidence="4">GST N-terminal domain-containing protein</fullName>
    </submittedName>
</protein>
<dbReference type="InterPro" id="IPR050213">
    <property type="entry name" value="GST_superfamily"/>
</dbReference>
<dbReference type="OrthoDB" id="414243at2759"/>
<dbReference type="GO" id="GO:0004364">
    <property type="term" value="F:glutathione transferase activity"/>
    <property type="evidence" value="ECO:0007669"/>
    <property type="project" value="TreeGrafter"/>
</dbReference>
<dbReference type="EMBL" id="UXUI01015650">
    <property type="protein sequence ID" value="VDD97883.1"/>
    <property type="molecule type" value="Genomic_DNA"/>
</dbReference>
<reference evidence="4" key="1">
    <citation type="submission" date="2017-02" db="UniProtKB">
        <authorList>
            <consortium name="WormBaseParasite"/>
        </authorList>
    </citation>
    <scope>IDENTIFICATION</scope>
</reference>
<dbReference type="PROSITE" id="PS50404">
    <property type="entry name" value="GST_NTER"/>
    <property type="match status" value="1"/>
</dbReference>
<dbReference type="SUPFAM" id="SSF52833">
    <property type="entry name" value="Thioredoxin-like"/>
    <property type="match status" value="1"/>
</dbReference>
<dbReference type="InterPro" id="IPR036249">
    <property type="entry name" value="Thioredoxin-like_sf"/>
</dbReference>
<evidence type="ECO:0000313" key="2">
    <source>
        <dbReference type="EMBL" id="VDD97883.1"/>
    </source>
</evidence>
<dbReference type="InterPro" id="IPR004045">
    <property type="entry name" value="Glutathione_S-Trfase_N"/>
</dbReference>
<organism evidence="4">
    <name type="scientific">Enterobius vermicularis</name>
    <name type="common">Human pinworm</name>
    <dbReference type="NCBI Taxonomy" id="51028"/>
    <lineage>
        <taxon>Eukaryota</taxon>
        <taxon>Metazoa</taxon>
        <taxon>Ecdysozoa</taxon>
        <taxon>Nematoda</taxon>
        <taxon>Chromadorea</taxon>
        <taxon>Rhabditida</taxon>
        <taxon>Spirurina</taxon>
        <taxon>Oxyuridomorpha</taxon>
        <taxon>Oxyuroidea</taxon>
        <taxon>Oxyuridae</taxon>
        <taxon>Enterobius</taxon>
    </lineage>
</organism>
<keyword evidence="3" id="KW-1185">Reference proteome</keyword>
<feature type="domain" description="GST N-terminal" evidence="1">
    <location>
        <begin position="32"/>
        <end position="88"/>
    </location>
</feature>
<sequence>MMRKNIQFISLNNRKKRYYLIVYRQRRMPVLPHWKLTYFNGRGRAETIRLLFAQAAVPYDDIRIEREQWPAMKDDCREDDVVGVLMTA</sequence>